<organism evidence="1">
    <name type="scientific">marine metagenome</name>
    <dbReference type="NCBI Taxonomy" id="408172"/>
    <lineage>
        <taxon>unclassified sequences</taxon>
        <taxon>metagenomes</taxon>
        <taxon>ecological metagenomes</taxon>
    </lineage>
</organism>
<dbReference type="AlphaFoldDB" id="A0A382JZG7"/>
<feature type="non-terminal residue" evidence="1">
    <location>
        <position position="318"/>
    </location>
</feature>
<sequence>VAFGLGGVSIGAGQAQAALFGLGFKSENDSSGISVGALNYQIPDLPRWYFSGFFYQSDMPNYRYFVSDSPGFATRSNDSTPQFNTLGLNDLVARIQARWILPIGGGKNEGFRLSKRVVLPEQSQPRISLHPQQSGVSSIRFEWEQHQRDFLESSGVTRSGSDVFRLRFDWDNTGSRLIPNSGGRARFASHWGRNHAGGGQWRLYESALSGFIGLPTSQRWARQQVLALNLHATVTPTWDSFTEQNRPPEYLGARLGGLMRLRGYRGSRFYDQSSWAYSAEYRLIPAWQPLTKVFNQLGYRVPWWQLAVFTDLGRVAPH</sequence>
<evidence type="ECO:0008006" key="2">
    <source>
        <dbReference type="Google" id="ProtNLM"/>
    </source>
</evidence>
<protein>
    <recommendedName>
        <fullName evidence="2">Bacterial surface antigen (D15) domain-containing protein</fullName>
    </recommendedName>
</protein>
<name>A0A382JZG7_9ZZZZ</name>
<evidence type="ECO:0000313" key="1">
    <source>
        <dbReference type="EMBL" id="SVC17229.1"/>
    </source>
</evidence>
<reference evidence="1" key="1">
    <citation type="submission" date="2018-05" db="EMBL/GenBank/DDBJ databases">
        <authorList>
            <person name="Lanie J.A."/>
            <person name="Ng W.-L."/>
            <person name="Kazmierczak K.M."/>
            <person name="Andrzejewski T.M."/>
            <person name="Davidsen T.M."/>
            <person name="Wayne K.J."/>
            <person name="Tettelin H."/>
            <person name="Glass J.I."/>
            <person name="Rusch D."/>
            <person name="Podicherti R."/>
            <person name="Tsui H.-C.T."/>
            <person name="Winkler M.E."/>
        </authorList>
    </citation>
    <scope>NUCLEOTIDE SEQUENCE</scope>
</reference>
<feature type="non-terminal residue" evidence="1">
    <location>
        <position position="1"/>
    </location>
</feature>
<proteinExistence type="predicted"/>
<gene>
    <name evidence="1" type="ORF">METZ01_LOCUS270083</name>
</gene>
<accession>A0A382JZG7</accession>
<dbReference type="EMBL" id="UINC01077260">
    <property type="protein sequence ID" value="SVC17229.1"/>
    <property type="molecule type" value="Genomic_DNA"/>
</dbReference>